<accession>A0A9W6RWJ9</accession>
<reference evidence="3" key="1">
    <citation type="submission" date="2023-03" db="EMBL/GenBank/DDBJ databases">
        <title>Actinoallomurus iriomotensis NBRC 103684.</title>
        <authorList>
            <person name="Ichikawa N."/>
            <person name="Sato H."/>
            <person name="Tonouchi N."/>
        </authorList>
    </citation>
    <scope>NUCLEOTIDE SEQUENCE</scope>
    <source>
        <strain evidence="3">NBRC 103684</strain>
    </source>
</reference>
<evidence type="ECO:0000256" key="2">
    <source>
        <dbReference type="PIRSR" id="PIRSR613078-2"/>
    </source>
</evidence>
<keyword evidence="4" id="KW-1185">Reference proteome</keyword>
<sequence length="192" mass="21191">MGELILLRHGETEWAREGRHTGRTDVPLTPEGEKQARALAPLLADRRVALVLTSPAERARRTAELAGLTGAETDERLWEWDYGAYEGRSTPAIREERPGWYLWRDGVLDGETVEQVGARADAVLERVRPALTGSDDVVLAAHGHVLRVLTARWLGLPPADGRLFRLGTGTLSTLGTEHEQPVIGSWNLPPRL</sequence>
<feature type="active site" description="Tele-phosphohistidine intermediate" evidence="1">
    <location>
        <position position="9"/>
    </location>
</feature>
<dbReference type="SUPFAM" id="SSF53254">
    <property type="entry name" value="Phosphoglycerate mutase-like"/>
    <property type="match status" value="1"/>
</dbReference>
<feature type="binding site" evidence="2">
    <location>
        <position position="58"/>
    </location>
    <ligand>
        <name>substrate</name>
    </ligand>
</feature>
<proteinExistence type="predicted"/>
<evidence type="ECO:0000256" key="1">
    <source>
        <dbReference type="PIRSR" id="PIRSR613078-1"/>
    </source>
</evidence>
<comment type="caution">
    <text evidence="3">The sequence shown here is derived from an EMBL/GenBank/DDBJ whole genome shotgun (WGS) entry which is preliminary data.</text>
</comment>
<dbReference type="RefSeq" id="WP_285567003.1">
    <property type="nucleotide sequence ID" value="NZ_BSTK01000001.1"/>
</dbReference>
<protein>
    <submittedName>
        <fullName evidence="3">Phosphatase</fullName>
    </submittedName>
</protein>
<organism evidence="3 4">
    <name type="scientific">Actinoallomurus iriomotensis</name>
    <dbReference type="NCBI Taxonomy" id="478107"/>
    <lineage>
        <taxon>Bacteria</taxon>
        <taxon>Bacillati</taxon>
        <taxon>Actinomycetota</taxon>
        <taxon>Actinomycetes</taxon>
        <taxon>Streptosporangiales</taxon>
        <taxon>Thermomonosporaceae</taxon>
        <taxon>Actinoallomurus</taxon>
    </lineage>
</organism>
<feature type="binding site" evidence="2">
    <location>
        <begin position="79"/>
        <end position="82"/>
    </location>
    <ligand>
        <name>substrate</name>
    </ligand>
</feature>
<dbReference type="CDD" id="cd07067">
    <property type="entry name" value="HP_PGM_like"/>
    <property type="match status" value="1"/>
</dbReference>
<feature type="binding site" evidence="2">
    <location>
        <begin position="21"/>
        <end position="22"/>
    </location>
    <ligand>
        <name>substrate</name>
    </ligand>
</feature>
<feature type="active site" description="Proton donor/acceptor" evidence="1">
    <location>
        <position position="79"/>
    </location>
</feature>
<dbReference type="Proteomes" id="UP001165074">
    <property type="component" value="Unassembled WGS sequence"/>
</dbReference>
<gene>
    <name evidence="3" type="ORF">Airi02_009280</name>
</gene>
<dbReference type="PANTHER" id="PTHR48100">
    <property type="entry name" value="BROAD-SPECIFICITY PHOSPHATASE YOR283W-RELATED"/>
    <property type="match status" value="1"/>
</dbReference>
<dbReference type="Gene3D" id="3.40.50.1240">
    <property type="entry name" value="Phosphoglycerate mutase-like"/>
    <property type="match status" value="1"/>
</dbReference>
<dbReference type="PANTHER" id="PTHR48100:SF15">
    <property type="entry name" value="SEDOHEPTULOSE 1,7-BISPHOSPHATASE"/>
    <property type="match status" value="1"/>
</dbReference>
<dbReference type="SMART" id="SM00855">
    <property type="entry name" value="PGAM"/>
    <property type="match status" value="1"/>
</dbReference>
<dbReference type="GO" id="GO:0101006">
    <property type="term" value="F:protein histidine phosphatase activity"/>
    <property type="evidence" value="ECO:0007669"/>
    <property type="project" value="TreeGrafter"/>
</dbReference>
<dbReference type="InterPro" id="IPR050275">
    <property type="entry name" value="PGM_Phosphatase"/>
</dbReference>
<dbReference type="InterPro" id="IPR029033">
    <property type="entry name" value="His_PPase_superfam"/>
</dbReference>
<dbReference type="AlphaFoldDB" id="A0A9W6RWJ9"/>
<dbReference type="GO" id="GO:0070297">
    <property type="term" value="P:regulation of phosphorelay signal transduction system"/>
    <property type="evidence" value="ECO:0007669"/>
    <property type="project" value="TreeGrafter"/>
</dbReference>
<dbReference type="Pfam" id="PF00300">
    <property type="entry name" value="His_Phos_1"/>
    <property type="match status" value="1"/>
</dbReference>
<dbReference type="InterPro" id="IPR013078">
    <property type="entry name" value="His_Pase_superF_clade-1"/>
</dbReference>
<dbReference type="EMBL" id="BSTK01000001">
    <property type="protein sequence ID" value="GLY82998.1"/>
    <property type="molecule type" value="Genomic_DNA"/>
</dbReference>
<evidence type="ECO:0000313" key="3">
    <source>
        <dbReference type="EMBL" id="GLY82998.1"/>
    </source>
</evidence>
<evidence type="ECO:0000313" key="4">
    <source>
        <dbReference type="Proteomes" id="UP001165074"/>
    </source>
</evidence>
<name>A0A9W6RWJ9_9ACTN</name>